<protein>
    <recommendedName>
        <fullName evidence="1">SecDF P1 head subdomain domain-containing protein</fullName>
    </recommendedName>
</protein>
<name>A0A6N3VFM8_BACOV</name>
<sequence>MHKTHYENGWYHILSQQKDSIAKESIVTVKDFVSLRMDSDENGTCVIVGQISKHKLKKWAKETEKAIGKHIAFVLDDTVITNPKVNARIENGVFQISLPHGYDLKNIYNLNSATL</sequence>
<dbReference type="EMBL" id="VWLX01000004">
    <property type="protein sequence ID" value="KAA3807141.1"/>
    <property type="molecule type" value="Genomic_DNA"/>
</dbReference>
<evidence type="ECO:0000313" key="3">
    <source>
        <dbReference type="Proteomes" id="UP000460135"/>
    </source>
</evidence>
<dbReference type="Gene3D" id="3.30.1360.200">
    <property type="match status" value="1"/>
</dbReference>
<evidence type="ECO:0000313" key="2">
    <source>
        <dbReference type="EMBL" id="KAA3807141.1"/>
    </source>
</evidence>
<dbReference type="AlphaFoldDB" id="A0A6N3VFM8"/>
<accession>A0A6N3VFM8</accession>
<proteinExistence type="predicted"/>
<gene>
    <name evidence="2" type="ORF">F3F51_06840</name>
</gene>
<reference evidence="2 3" key="1">
    <citation type="journal article" date="2019" name="Nat. Med.">
        <title>A library of human gut bacterial isolates paired with longitudinal multiomics data enables mechanistic microbiome research.</title>
        <authorList>
            <person name="Poyet M."/>
            <person name="Groussin M."/>
            <person name="Gibbons S.M."/>
            <person name="Avila-Pacheco J."/>
            <person name="Jiang X."/>
            <person name="Kearney S.M."/>
            <person name="Perrotta A.R."/>
            <person name="Berdy B."/>
            <person name="Zhao S."/>
            <person name="Lieberman T.D."/>
            <person name="Swanson P.K."/>
            <person name="Smith M."/>
            <person name="Roesemann S."/>
            <person name="Alexander J.E."/>
            <person name="Rich S.A."/>
            <person name="Livny J."/>
            <person name="Vlamakis H."/>
            <person name="Clish C."/>
            <person name="Bullock K."/>
            <person name="Deik A."/>
            <person name="Scott J."/>
            <person name="Pierce K.A."/>
            <person name="Xavier R.J."/>
            <person name="Alm E.J."/>
        </authorList>
    </citation>
    <scope>NUCLEOTIDE SEQUENCE [LARGE SCALE GENOMIC DNA]</scope>
    <source>
        <strain evidence="2 3">BIOML-A183</strain>
    </source>
</reference>
<dbReference type="InterPro" id="IPR054384">
    <property type="entry name" value="SecDF_P1_head"/>
</dbReference>
<evidence type="ECO:0000259" key="1">
    <source>
        <dbReference type="Pfam" id="PF22599"/>
    </source>
</evidence>
<dbReference type="Proteomes" id="UP000460135">
    <property type="component" value="Unassembled WGS sequence"/>
</dbReference>
<organism evidence="2 3">
    <name type="scientific">Bacteroides ovatus</name>
    <dbReference type="NCBI Taxonomy" id="28116"/>
    <lineage>
        <taxon>Bacteria</taxon>
        <taxon>Pseudomonadati</taxon>
        <taxon>Bacteroidota</taxon>
        <taxon>Bacteroidia</taxon>
        <taxon>Bacteroidales</taxon>
        <taxon>Bacteroidaceae</taxon>
        <taxon>Bacteroides</taxon>
    </lineage>
</organism>
<feature type="domain" description="SecDF P1 head subdomain" evidence="1">
    <location>
        <begin position="18"/>
        <end position="97"/>
    </location>
</feature>
<comment type="caution">
    <text evidence="2">The sequence shown here is derived from an EMBL/GenBank/DDBJ whole genome shotgun (WGS) entry which is preliminary data.</text>
</comment>
<dbReference type="Pfam" id="PF22599">
    <property type="entry name" value="SecDF_P1_head"/>
    <property type="match status" value="1"/>
</dbReference>